<dbReference type="AlphaFoldDB" id="A0A5S4V4U6"/>
<evidence type="ECO:0000313" key="3">
    <source>
        <dbReference type="EMBL" id="TYL54036.1"/>
    </source>
</evidence>
<dbReference type="RefSeq" id="WP_148733500.1">
    <property type="nucleotide sequence ID" value="NZ_VSSB01000001.1"/>
</dbReference>
<organism evidence="3 4">
    <name type="scientific">Agromyces mariniharenae</name>
    <dbReference type="NCBI Taxonomy" id="2604423"/>
    <lineage>
        <taxon>Bacteria</taxon>
        <taxon>Bacillati</taxon>
        <taxon>Actinomycetota</taxon>
        <taxon>Actinomycetes</taxon>
        <taxon>Micrococcales</taxon>
        <taxon>Microbacteriaceae</taxon>
        <taxon>Agromyces</taxon>
    </lineage>
</organism>
<evidence type="ECO:0000256" key="1">
    <source>
        <dbReference type="SAM" id="MobiDB-lite"/>
    </source>
</evidence>
<dbReference type="Proteomes" id="UP000325243">
    <property type="component" value="Unassembled WGS sequence"/>
</dbReference>
<protein>
    <submittedName>
        <fullName evidence="3">DUF222 domain-containing protein</fullName>
    </submittedName>
</protein>
<dbReference type="InterPro" id="IPR003615">
    <property type="entry name" value="HNH_nuc"/>
</dbReference>
<keyword evidence="4" id="KW-1185">Reference proteome</keyword>
<dbReference type="EMBL" id="VSSB01000001">
    <property type="protein sequence ID" value="TYL54036.1"/>
    <property type="molecule type" value="Genomic_DNA"/>
</dbReference>
<gene>
    <name evidence="3" type="ORF">FYC51_10595</name>
</gene>
<sequence length="530" mass="55748">MSESPAALQSLEALQAELAGVWSGALLGASADTESDVRLMGDAGLVRVTEALARVQRRVQVLQARCAAELAARSRTGDETDVAKQHGFASAERLIVEATGGRYTDAARLVSIGEATAHRATFTGEVLPARHPHLAAAFEAGSVSIEVADVIRRFLDHVAPRADREDLREAETLLVERAPSIGVEGTQRLIRQLEAYLDPDGVKPREDELRSARSLKIWQDAAGMINLRGAFDPATGAPIKLAIETLVGAELHAARDARHGFGAGDGDAGEAGASATGGSPAAGMSGSDATAGAAASDATAGATAPDPLFAEDRSIAQMNADALADIARLSLSSPEAPPALRSATVIARVDADALASGRGHATIDGVDQPVSIQTARELAMSAGISPLFMADGCEKVQLGRSLRLFNSAQRAVLIARDGGCAWPGCPRPPSHTQAHHIDWWTRDRGPTDLDNGIMLCAHHHHRVHGDGWKILIREGRSWFVPPPHLDPDQRPRPGNTAPDHLAREHLAVRRRARNAGRHASAPALVGSATA</sequence>
<comment type="caution">
    <text evidence="3">The sequence shown here is derived from an EMBL/GenBank/DDBJ whole genome shotgun (WGS) entry which is preliminary data.</text>
</comment>
<proteinExistence type="predicted"/>
<name>A0A5S4V4U6_9MICO</name>
<dbReference type="Pfam" id="PF02720">
    <property type="entry name" value="DUF222"/>
    <property type="match status" value="1"/>
</dbReference>
<dbReference type="CDD" id="cd00085">
    <property type="entry name" value="HNHc"/>
    <property type="match status" value="1"/>
</dbReference>
<dbReference type="SMART" id="SM00507">
    <property type="entry name" value="HNHc"/>
    <property type="match status" value="1"/>
</dbReference>
<reference evidence="3 4" key="1">
    <citation type="submission" date="2019-08" db="EMBL/GenBank/DDBJ databases">
        <authorList>
            <person name="Hu J."/>
        </authorList>
    </citation>
    <scope>NUCLEOTIDE SEQUENCE [LARGE SCALE GENOMIC DNA]</scope>
    <source>
        <strain evidence="3 4">NEAU-184</strain>
    </source>
</reference>
<feature type="region of interest" description="Disordered" evidence="1">
    <location>
        <begin position="511"/>
        <end position="530"/>
    </location>
</feature>
<dbReference type="InterPro" id="IPR003870">
    <property type="entry name" value="DUF222"/>
</dbReference>
<evidence type="ECO:0000259" key="2">
    <source>
        <dbReference type="SMART" id="SM00507"/>
    </source>
</evidence>
<feature type="region of interest" description="Disordered" evidence="1">
    <location>
        <begin position="262"/>
        <end position="291"/>
    </location>
</feature>
<evidence type="ECO:0000313" key="4">
    <source>
        <dbReference type="Proteomes" id="UP000325243"/>
    </source>
</evidence>
<accession>A0A5S4V4U6</accession>
<feature type="domain" description="HNH nuclease" evidence="2">
    <location>
        <begin position="408"/>
        <end position="461"/>
    </location>
</feature>
<feature type="compositionally biased region" description="Low complexity" evidence="1">
    <location>
        <begin position="270"/>
        <end position="291"/>
    </location>
</feature>